<dbReference type="Pfam" id="PF13332">
    <property type="entry name" value="Fil_haemagg_2"/>
    <property type="match status" value="1"/>
</dbReference>
<dbReference type="RefSeq" id="WP_340368526.1">
    <property type="nucleotide sequence ID" value="NZ_JBBKZV010000082.1"/>
</dbReference>
<evidence type="ECO:0000313" key="1">
    <source>
        <dbReference type="EMBL" id="MEJ8827510.1"/>
    </source>
</evidence>
<dbReference type="Proteomes" id="UP001363010">
    <property type="component" value="Unassembled WGS sequence"/>
</dbReference>
<comment type="caution">
    <text evidence="1">The sequence shown here is derived from an EMBL/GenBank/DDBJ whole genome shotgun (WGS) entry which is preliminary data.</text>
</comment>
<keyword evidence="2" id="KW-1185">Reference proteome</keyword>
<name>A0ABU8WBS4_9BURK</name>
<dbReference type="InterPro" id="IPR010069">
    <property type="entry name" value="CdiA_FHA1_rpt"/>
</dbReference>
<evidence type="ECO:0000313" key="2">
    <source>
        <dbReference type="Proteomes" id="UP001363010"/>
    </source>
</evidence>
<gene>
    <name evidence="1" type="ORF">WKW80_36975</name>
</gene>
<dbReference type="NCBIfam" id="TIGR01731">
    <property type="entry name" value="fil_hemag_20aa"/>
    <property type="match status" value="2"/>
</dbReference>
<dbReference type="EMBL" id="JBBKZV010000082">
    <property type="protein sequence ID" value="MEJ8827510.1"/>
    <property type="molecule type" value="Genomic_DNA"/>
</dbReference>
<reference evidence="1 2" key="1">
    <citation type="submission" date="2024-03" db="EMBL/GenBank/DDBJ databases">
        <title>Novel species of the genus Variovorax.</title>
        <authorList>
            <person name="Liu Q."/>
            <person name="Xin Y.-H."/>
        </authorList>
    </citation>
    <scope>NUCLEOTIDE SEQUENCE [LARGE SCALE GENOMIC DNA]</scope>
    <source>
        <strain evidence="1 2">KACC 18501</strain>
    </source>
</reference>
<proteinExistence type="predicted"/>
<dbReference type="InterPro" id="IPR025157">
    <property type="entry name" value="Hemagglutinin_rpt"/>
</dbReference>
<feature type="non-terminal residue" evidence="1">
    <location>
        <position position="219"/>
    </location>
</feature>
<organism evidence="1 2">
    <name type="scientific">Variovorax humicola</name>
    <dbReference type="NCBI Taxonomy" id="1769758"/>
    <lineage>
        <taxon>Bacteria</taxon>
        <taxon>Pseudomonadati</taxon>
        <taxon>Pseudomonadota</taxon>
        <taxon>Betaproteobacteria</taxon>
        <taxon>Burkholderiales</taxon>
        <taxon>Comamonadaceae</taxon>
        <taxon>Variovorax</taxon>
    </lineage>
</organism>
<sequence length="219" mass="21611">MRVRPGDIDGSGALLSADTLKIHSSGDVNNGGTLAGRTLVDITADNINNLAGGRISGASVKLDAKGDLNIIGATVDARDSLNAHADGDLNVRTTTAAGSFGNNSIDRVAGLYVSNPGGTLVASAGHDANLIGAILCNQGRGGTTSVTARNDINLGTVTESRTLAGTGRGTLLAASSSSELGAAIATQGTTTLNAGRDVNARQATVDAGGGLLSVHAGHD</sequence>
<accession>A0ABU8WBS4</accession>
<protein>
    <submittedName>
        <fullName evidence="1">Hemagglutinin repeat-containing protein</fullName>
    </submittedName>
</protein>